<dbReference type="STRING" id="877455.Metbo_1376"/>
<dbReference type="InterPro" id="IPR009057">
    <property type="entry name" value="Homeodomain-like_sf"/>
</dbReference>
<keyword evidence="3" id="KW-0804">Transcription</keyword>
<organism evidence="6 7">
    <name type="scientific">Methanobacterium lacus (strain AL-21)</name>
    <dbReference type="NCBI Taxonomy" id="877455"/>
    <lineage>
        <taxon>Archaea</taxon>
        <taxon>Methanobacteriati</taxon>
        <taxon>Methanobacteriota</taxon>
        <taxon>Methanomada group</taxon>
        <taxon>Methanobacteria</taxon>
        <taxon>Methanobacteriales</taxon>
        <taxon>Methanobacteriaceae</taxon>
        <taxon>Methanobacterium</taxon>
    </lineage>
</organism>
<dbReference type="HOGENOM" id="CLU_069356_15_12_2"/>
<sequence>MPKVVPEYKELAKKKIIKASYTLFESKGYHSTSMDDIAAEVGVSKASLYSYFKSKEDILLVTVDLAITEPFIKTFNENKSVDAFKDYYHTLTVFEGLLHLNYVLTSLANDSDDIKFKLIETYETKLKLLTRFVSKQQSLGELGSDLDPGAVAQFLIAVYGDISLQLIMGVDEKKISNEFEGALKLILENKKIDKDQSTLSSFF</sequence>
<dbReference type="GO" id="GO:0003700">
    <property type="term" value="F:DNA-binding transcription factor activity"/>
    <property type="evidence" value="ECO:0007669"/>
    <property type="project" value="TreeGrafter"/>
</dbReference>
<dbReference type="InterPro" id="IPR001647">
    <property type="entry name" value="HTH_TetR"/>
</dbReference>
<accession>F0T7P8</accession>
<reference evidence="7" key="1">
    <citation type="submission" date="2011-02" db="EMBL/GenBank/DDBJ databases">
        <title>Complete sequence of Methanobacterium sp. AL-21.</title>
        <authorList>
            <consortium name="US DOE Joint Genome Institute"/>
            <person name="Lucas S."/>
            <person name="Copeland A."/>
            <person name="Lapidus A."/>
            <person name="Cheng J.-F."/>
            <person name="Goodwin L."/>
            <person name="Pitluck S."/>
            <person name="Chertkov O."/>
            <person name="Detter J.C."/>
            <person name="Han C."/>
            <person name="Tapia R."/>
            <person name="Land M."/>
            <person name="Hauser L."/>
            <person name="Kyrpides N."/>
            <person name="Ivanova N."/>
            <person name="Mikhailova N."/>
            <person name="Pagani I."/>
            <person name="Cadillo-Quiroz H."/>
            <person name="Imachi H."/>
            <person name="Zinder S."/>
            <person name="Liu W."/>
            <person name="Woyke T."/>
        </authorList>
    </citation>
    <scope>NUCLEOTIDE SEQUENCE [LARGE SCALE GENOMIC DNA]</scope>
    <source>
        <strain evidence="7">AL-21</strain>
    </source>
</reference>
<dbReference type="GeneID" id="10277827"/>
<dbReference type="InterPro" id="IPR050109">
    <property type="entry name" value="HTH-type_TetR-like_transc_reg"/>
</dbReference>
<dbReference type="OrthoDB" id="135877at2157"/>
<evidence type="ECO:0000313" key="7">
    <source>
        <dbReference type="Proteomes" id="UP000007490"/>
    </source>
</evidence>
<dbReference type="Proteomes" id="UP000007490">
    <property type="component" value="Chromosome"/>
</dbReference>
<dbReference type="eggNOG" id="arCOG02643">
    <property type="taxonomic scope" value="Archaea"/>
</dbReference>
<dbReference type="PROSITE" id="PS50977">
    <property type="entry name" value="HTH_TETR_2"/>
    <property type="match status" value="1"/>
</dbReference>
<dbReference type="GO" id="GO:0000976">
    <property type="term" value="F:transcription cis-regulatory region binding"/>
    <property type="evidence" value="ECO:0007669"/>
    <property type="project" value="TreeGrafter"/>
</dbReference>
<dbReference type="FunFam" id="1.10.10.60:FF:000141">
    <property type="entry name" value="TetR family transcriptional regulator"/>
    <property type="match status" value="1"/>
</dbReference>
<evidence type="ECO:0000256" key="2">
    <source>
        <dbReference type="ARBA" id="ARBA00023125"/>
    </source>
</evidence>
<keyword evidence="1" id="KW-0805">Transcription regulation</keyword>
<dbReference type="PANTHER" id="PTHR30055">
    <property type="entry name" value="HTH-TYPE TRANSCRIPTIONAL REGULATOR RUTR"/>
    <property type="match status" value="1"/>
</dbReference>
<feature type="DNA-binding region" description="H-T-H motif" evidence="4">
    <location>
        <begin position="33"/>
        <end position="52"/>
    </location>
</feature>
<evidence type="ECO:0000256" key="1">
    <source>
        <dbReference type="ARBA" id="ARBA00023015"/>
    </source>
</evidence>
<dbReference type="RefSeq" id="WP_013644967.1">
    <property type="nucleotide sequence ID" value="NC_015216.1"/>
</dbReference>
<keyword evidence="7" id="KW-1185">Reference proteome</keyword>
<proteinExistence type="predicted"/>
<dbReference type="AlphaFoldDB" id="F0T7P8"/>
<name>F0T7P8_METLA</name>
<evidence type="ECO:0000259" key="5">
    <source>
        <dbReference type="PROSITE" id="PS50977"/>
    </source>
</evidence>
<dbReference type="Gene3D" id="1.10.357.10">
    <property type="entry name" value="Tetracycline Repressor, domain 2"/>
    <property type="match status" value="1"/>
</dbReference>
<reference evidence="6 7" key="2">
    <citation type="journal article" date="2014" name="Int. J. Syst. Evol. Microbiol.">
        <title>Methanobacterium paludis sp. nov. and a novel strain of Methanobacterium lacus isolated from northern peatlands.</title>
        <authorList>
            <person name="Cadillo-Quiroz H."/>
            <person name="Brauer S.L."/>
            <person name="Goodson N."/>
            <person name="Yavitt J.B."/>
            <person name="Zinder S.H."/>
        </authorList>
    </citation>
    <scope>NUCLEOTIDE SEQUENCE [LARGE SCALE GENOMIC DNA]</scope>
    <source>
        <strain evidence="6 7">AL-21</strain>
    </source>
</reference>
<evidence type="ECO:0000256" key="3">
    <source>
        <dbReference type="ARBA" id="ARBA00023163"/>
    </source>
</evidence>
<dbReference type="EMBL" id="CP002551">
    <property type="protein sequence ID" value="ADZ09616.1"/>
    <property type="molecule type" value="Genomic_DNA"/>
</dbReference>
<dbReference type="PRINTS" id="PR00455">
    <property type="entry name" value="HTHTETR"/>
</dbReference>
<dbReference type="InterPro" id="IPR023772">
    <property type="entry name" value="DNA-bd_HTH_TetR-type_CS"/>
</dbReference>
<dbReference type="PROSITE" id="PS01081">
    <property type="entry name" value="HTH_TETR_1"/>
    <property type="match status" value="1"/>
</dbReference>
<dbReference type="Pfam" id="PF00440">
    <property type="entry name" value="TetR_N"/>
    <property type="match status" value="1"/>
</dbReference>
<dbReference type="InterPro" id="IPR036271">
    <property type="entry name" value="Tet_transcr_reg_TetR-rel_C_sf"/>
</dbReference>
<dbReference type="SUPFAM" id="SSF48498">
    <property type="entry name" value="Tetracyclin repressor-like, C-terminal domain"/>
    <property type="match status" value="1"/>
</dbReference>
<gene>
    <name evidence="6" type="ordered locus">Metbo_1376</name>
</gene>
<feature type="domain" description="HTH tetR-type" evidence="5">
    <location>
        <begin position="10"/>
        <end position="70"/>
    </location>
</feature>
<keyword evidence="2 4" id="KW-0238">DNA-binding</keyword>
<protein>
    <submittedName>
        <fullName evidence="6">Transcriptional regulator, TetR family</fullName>
    </submittedName>
</protein>
<evidence type="ECO:0000256" key="4">
    <source>
        <dbReference type="PROSITE-ProRule" id="PRU00335"/>
    </source>
</evidence>
<dbReference type="SUPFAM" id="SSF46689">
    <property type="entry name" value="Homeodomain-like"/>
    <property type="match status" value="1"/>
</dbReference>
<dbReference type="PANTHER" id="PTHR30055:SF226">
    <property type="entry name" value="HTH-TYPE TRANSCRIPTIONAL REGULATOR PKSA"/>
    <property type="match status" value="1"/>
</dbReference>
<dbReference type="KEGG" id="mel:Metbo_1376"/>
<evidence type="ECO:0000313" key="6">
    <source>
        <dbReference type="EMBL" id="ADZ09616.1"/>
    </source>
</evidence>